<dbReference type="InterPro" id="IPR050382">
    <property type="entry name" value="MFS_Na/Anion_cotransporter"/>
</dbReference>
<evidence type="ECO:0000256" key="1">
    <source>
        <dbReference type="ARBA" id="ARBA00004141"/>
    </source>
</evidence>
<evidence type="ECO:0000256" key="5">
    <source>
        <dbReference type="SAM" id="Phobius"/>
    </source>
</evidence>
<dbReference type="PANTHER" id="PTHR11662:SF399">
    <property type="entry name" value="FI19708P1-RELATED"/>
    <property type="match status" value="1"/>
</dbReference>
<dbReference type="InterPro" id="IPR036259">
    <property type="entry name" value="MFS_trans_sf"/>
</dbReference>
<feature type="transmembrane region" description="Helical" evidence="5">
    <location>
        <begin position="177"/>
        <end position="195"/>
    </location>
</feature>
<evidence type="ECO:0000313" key="6">
    <source>
        <dbReference type="Proteomes" id="UP000695022"/>
    </source>
</evidence>
<feature type="transmembrane region" description="Helical" evidence="5">
    <location>
        <begin position="59"/>
        <end position="79"/>
    </location>
</feature>
<evidence type="ECO:0000256" key="4">
    <source>
        <dbReference type="ARBA" id="ARBA00023136"/>
    </source>
</evidence>
<sequence length="223" mass="24718">MSYEIKDRSTPWLTIWTSKRVWAIVVAHTCANWGTYTLLTNIPTFMKEVLKFNIKANGAFSAIPYIGFWVGINAAGFGADALRARGWSTTIVRKLFHSSSMVLASIFPDSDRLPDCTRPYLAVAILTVAVTFSALQYGGFIVNHVDIAPKYAGVLFASRTRSLCHPPQGTQQQWQTVFYITAAIMVGGAIFYFIFGTGELQSWATELDEAESIADLVDEDKAR</sequence>
<feature type="transmembrane region" description="Helical" evidence="5">
    <location>
        <begin position="21"/>
        <end position="39"/>
    </location>
</feature>
<name>A0ABM1F929_PRICU</name>
<dbReference type="SUPFAM" id="SSF103473">
    <property type="entry name" value="MFS general substrate transporter"/>
    <property type="match status" value="1"/>
</dbReference>
<evidence type="ECO:0000256" key="3">
    <source>
        <dbReference type="ARBA" id="ARBA00022989"/>
    </source>
</evidence>
<accession>A0ABM1F929</accession>
<evidence type="ECO:0000256" key="2">
    <source>
        <dbReference type="ARBA" id="ARBA00022692"/>
    </source>
</evidence>
<feature type="transmembrane region" description="Helical" evidence="5">
    <location>
        <begin position="120"/>
        <end position="142"/>
    </location>
</feature>
<dbReference type="GeneID" id="106820871"/>
<keyword evidence="3 5" id="KW-1133">Transmembrane helix</keyword>
<dbReference type="RefSeq" id="XP_014680950.1">
    <property type="nucleotide sequence ID" value="XM_014825464.1"/>
</dbReference>
<reference evidence="7" key="1">
    <citation type="submission" date="2025-08" db="UniProtKB">
        <authorList>
            <consortium name="RefSeq"/>
        </authorList>
    </citation>
    <scope>IDENTIFICATION</scope>
</reference>
<proteinExistence type="predicted"/>
<dbReference type="PANTHER" id="PTHR11662">
    <property type="entry name" value="SOLUTE CARRIER FAMILY 17"/>
    <property type="match status" value="1"/>
</dbReference>
<protein>
    <submittedName>
        <fullName evidence="7">Sialin-like</fullName>
    </submittedName>
</protein>
<organism evidence="6 7">
    <name type="scientific">Priapulus caudatus</name>
    <name type="common">Priapulid worm</name>
    <dbReference type="NCBI Taxonomy" id="37621"/>
    <lineage>
        <taxon>Eukaryota</taxon>
        <taxon>Metazoa</taxon>
        <taxon>Ecdysozoa</taxon>
        <taxon>Scalidophora</taxon>
        <taxon>Priapulida</taxon>
        <taxon>Priapulimorpha</taxon>
        <taxon>Priapulimorphida</taxon>
        <taxon>Priapulidae</taxon>
        <taxon>Priapulus</taxon>
    </lineage>
</organism>
<keyword evidence="4 5" id="KW-0472">Membrane</keyword>
<dbReference type="Proteomes" id="UP000695022">
    <property type="component" value="Unplaced"/>
</dbReference>
<dbReference type="Gene3D" id="1.20.1250.20">
    <property type="entry name" value="MFS general substrate transporter like domains"/>
    <property type="match status" value="1"/>
</dbReference>
<comment type="subcellular location">
    <subcellularLocation>
        <location evidence="1">Membrane</location>
        <topology evidence="1">Multi-pass membrane protein</topology>
    </subcellularLocation>
</comment>
<keyword evidence="2 5" id="KW-0812">Transmembrane</keyword>
<keyword evidence="6" id="KW-1185">Reference proteome</keyword>
<gene>
    <name evidence="7" type="primary">LOC106820871</name>
</gene>
<evidence type="ECO:0000313" key="7">
    <source>
        <dbReference type="RefSeq" id="XP_014680950.1"/>
    </source>
</evidence>